<keyword evidence="7" id="KW-0862">Zinc</keyword>
<evidence type="ECO:0000256" key="2">
    <source>
        <dbReference type="ARBA" id="ARBA00006629"/>
    </source>
</evidence>
<dbReference type="Pfam" id="PF01431">
    <property type="entry name" value="Peptidase_M13"/>
    <property type="match status" value="1"/>
</dbReference>
<evidence type="ECO:0000256" key="8">
    <source>
        <dbReference type="ARBA" id="ARBA00023049"/>
    </source>
</evidence>
<dbReference type="GO" id="GO:0004222">
    <property type="term" value="F:metalloendopeptidase activity"/>
    <property type="evidence" value="ECO:0007669"/>
    <property type="project" value="InterPro"/>
</dbReference>
<feature type="domain" description="Peptidase M13 N-terminal" evidence="11">
    <location>
        <begin position="95"/>
        <end position="486"/>
    </location>
</feature>
<comment type="cofactor">
    <cofactor evidence="1">
        <name>Zn(2+)</name>
        <dbReference type="ChEBI" id="CHEBI:29105"/>
    </cofactor>
</comment>
<dbReference type="InterPro" id="IPR018497">
    <property type="entry name" value="Peptidase_M13_C"/>
</dbReference>
<dbReference type="PRINTS" id="PR00786">
    <property type="entry name" value="NEPRILYSIN"/>
</dbReference>
<dbReference type="Gene3D" id="1.10.1380.10">
    <property type="entry name" value="Neutral endopeptidase , domain2"/>
    <property type="match status" value="1"/>
</dbReference>
<evidence type="ECO:0000256" key="7">
    <source>
        <dbReference type="ARBA" id="ARBA00022833"/>
    </source>
</evidence>
<proteinExistence type="inferred from homology"/>
<dbReference type="GO" id="GO:0005886">
    <property type="term" value="C:plasma membrane"/>
    <property type="evidence" value="ECO:0007669"/>
    <property type="project" value="TreeGrafter"/>
</dbReference>
<evidence type="ECO:0000256" key="1">
    <source>
        <dbReference type="ARBA" id="ARBA00001947"/>
    </source>
</evidence>
<keyword evidence="9" id="KW-0812">Transmembrane</keyword>
<feature type="domain" description="Peptidase M13 C-terminal" evidence="10">
    <location>
        <begin position="548"/>
        <end position="695"/>
    </location>
</feature>
<evidence type="ECO:0000259" key="11">
    <source>
        <dbReference type="Pfam" id="PF05649"/>
    </source>
</evidence>
<dbReference type="InterPro" id="IPR000718">
    <property type="entry name" value="Peptidase_M13"/>
</dbReference>
<dbReference type="SUPFAM" id="SSF55486">
    <property type="entry name" value="Metalloproteases ('zincins'), catalytic domain"/>
    <property type="match status" value="1"/>
</dbReference>
<evidence type="ECO:0000256" key="4">
    <source>
        <dbReference type="ARBA" id="ARBA00022670"/>
    </source>
</evidence>
<reference evidence="12" key="1">
    <citation type="submission" date="2015-08" db="EMBL/GenBank/DDBJ databases">
        <title>Proteomic endorsed transcriptomic profile of the venom gland from Tityus obscurus.</title>
        <authorList>
            <person name="Oliveira U.C."/>
            <person name="Nishiyama M.Y.Jr."/>
            <person name="Santos M.B."/>
            <person name="Silva A.P."/>
            <person name="Chalkidis H.M."/>
            <person name="Imberg A.S."/>
            <person name="Candido D.M."/>
            <person name="Yamanouye N."/>
            <person name="Dorce V.A."/>
            <person name="Junqueira-de-Azevedo I.L."/>
        </authorList>
    </citation>
    <scope>NUCLEOTIDE SEQUENCE</scope>
    <source>
        <tissue evidence="12">Telson</tissue>
    </source>
</reference>
<dbReference type="CDD" id="cd08662">
    <property type="entry name" value="M13"/>
    <property type="match status" value="1"/>
</dbReference>
<dbReference type="Pfam" id="PF05649">
    <property type="entry name" value="Peptidase_M13_N"/>
    <property type="match status" value="1"/>
</dbReference>
<dbReference type="GO" id="GO:0016485">
    <property type="term" value="P:protein processing"/>
    <property type="evidence" value="ECO:0007669"/>
    <property type="project" value="TreeGrafter"/>
</dbReference>
<keyword evidence="5" id="KW-0479">Metal-binding</keyword>
<feature type="transmembrane region" description="Helical" evidence="9">
    <location>
        <begin position="36"/>
        <end position="58"/>
    </location>
</feature>
<dbReference type="EMBL" id="GEMQ01000105">
    <property type="protein sequence ID" value="JAT91084.1"/>
    <property type="molecule type" value="Transcribed_RNA"/>
</dbReference>
<dbReference type="Gene3D" id="3.40.390.10">
    <property type="entry name" value="Collagenase (Catalytic Domain)"/>
    <property type="match status" value="1"/>
</dbReference>
<dbReference type="InterPro" id="IPR024079">
    <property type="entry name" value="MetalloPept_cat_dom_sf"/>
</dbReference>
<dbReference type="GO" id="GO:0046872">
    <property type="term" value="F:metal ion binding"/>
    <property type="evidence" value="ECO:0007669"/>
    <property type="project" value="UniProtKB-KW"/>
</dbReference>
<dbReference type="AlphaFoldDB" id="A0A1E1WVT1"/>
<evidence type="ECO:0000256" key="6">
    <source>
        <dbReference type="ARBA" id="ARBA00022801"/>
    </source>
</evidence>
<dbReference type="PROSITE" id="PS51885">
    <property type="entry name" value="NEPRILYSIN"/>
    <property type="match status" value="1"/>
</dbReference>
<evidence type="ECO:0000256" key="9">
    <source>
        <dbReference type="SAM" id="Phobius"/>
    </source>
</evidence>
<dbReference type="PANTHER" id="PTHR11733:SF237">
    <property type="entry name" value="NEPRILYSIN-LIKE 4"/>
    <property type="match status" value="1"/>
</dbReference>
<feature type="non-terminal residue" evidence="12">
    <location>
        <position position="1"/>
    </location>
</feature>
<sequence length="718" mass="82894">ERMSYRSINMNNRSQSYLVSDNDESFWSRKTTLEKCLIVITLLAVVLSVCLIIAIALVRNKSSLPDKKQYEVCDSKICQDIEDHLMSSINRSIDPCDDFYSYVCSGWMKSNALPATESAWDSFDVLVHHVRDQLKKILKEINGTGKLMENKVVSLFRGCINQEIKEKIGVEPLNNLAKELGGWPLLGGEFDQSYDWKKALTWSTKELGYSVIISIGVGADAKNTTRNMIHLDYGSLGIGRKELLNSSDEEASRLINAYKKLIEETAYLLSTSHDNSTLHHQIEEIIEFEKKLATFTRPEEERRIPQSLYHKMSIYEFDNYTNGNMDLFTIVSEIFRDVATVNKDMEIIVMEPECLSNISELLLTTDKRIIANYIGWRTINRYGSLTTKAFREKQFEFKKVDFGLEEMEPLEDFCIKEVNYMLNYALGSMYINRTFDENTKIEIERMIEDLKDAFDSFLTLADWMDVETKRKAKGKLGEMIPLIAYPPWILNETELNEYYVKLGDINQDEFFRSILNLDKFHVHKELIKVNEKRNRRKDSWFDSPIEVNAYYNPEDNTIAFPAGILQFPFFKYGIPSAINYGAVGAVIGHEITHGFDDEGSKYDAFGNLRDWWPSEIVKTFHNKTQCFVKQYSDYEDPTTHLKLNGKNTLGENIADNGGLRAAYMAYQLYLTKYGIENDKILPKLNLTPDQLFFVRILLRMVFEHAPGVSPKFNRIQSA</sequence>
<comment type="similarity">
    <text evidence="2">Belongs to the venom metalloproteinase (M12B) family.</text>
</comment>
<keyword evidence="4" id="KW-0645">Protease</keyword>
<organism evidence="12">
    <name type="scientific">Tityus obscurus</name>
    <name type="common">Amazonian scorpion</name>
    <name type="synonym">Tityus cambridgei</name>
    <dbReference type="NCBI Taxonomy" id="1221240"/>
    <lineage>
        <taxon>Eukaryota</taxon>
        <taxon>Metazoa</taxon>
        <taxon>Ecdysozoa</taxon>
        <taxon>Arthropoda</taxon>
        <taxon>Chelicerata</taxon>
        <taxon>Arachnida</taxon>
        <taxon>Scorpiones</taxon>
        <taxon>Buthida</taxon>
        <taxon>Buthoidea</taxon>
        <taxon>Buthidae</taxon>
        <taxon>Tityus</taxon>
    </lineage>
</organism>
<evidence type="ECO:0000256" key="3">
    <source>
        <dbReference type="ARBA" id="ARBA00007357"/>
    </source>
</evidence>
<accession>A0A1E1WVT1</accession>
<evidence type="ECO:0000259" key="10">
    <source>
        <dbReference type="Pfam" id="PF01431"/>
    </source>
</evidence>
<evidence type="ECO:0000313" key="12">
    <source>
        <dbReference type="EMBL" id="JAT91084.1"/>
    </source>
</evidence>
<keyword evidence="9" id="KW-1133">Transmembrane helix</keyword>
<dbReference type="PANTHER" id="PTHR11733">
    <property type="entry name" value="ZINC METALLOPROTEASE FAMILY M13 NEPRILYSIN-RELATED"/>
    <property type="match status" value="1"/>
</dbReference>
<dbReference type="InterPro" id="IPR008753">
    <property type="entry name" value="Peptidase_M13_N"/>
</dbReference>
<evidence type="ECO:0000256" key="5">
    <source>
        <dbReference type="ARBA" id="ARBA00022723"/>
    </source>
</evidence>
<keyword evidence="9" id="KW-0472">Membrane</keyword>
<name>A0A1E1WVT1_TITOB</name>
<keyword evidence="8" id="KW-0482">Metalloprotease</keyword>
<comment type="similarity">
    <text evidence="3">Belongs to the peptidase M13 family.</text>
</comment>
<keyword evidence="6" id="KW-0378">Hydrolase</keyword>
<dbReference type="InterPro" id="IPR042089">
    <property type="entry name" value="Peptidase_M13_dom_2"/>
</dbReference>
<protein>
    <submittedName>
        <fullName evidence="12">Putative endothelin-converting enzyme</fullName>
    </submittedName>
</protein>